<dbReference type="Pfam" id="PF17936">
    <property type="entry name" value="Big_6"/>
    <property type="match status" value="1"/>
</dbReference>
<comment type="caution">
    <text evidence="2">The sequence shown here is derived from an EMBL/GenBank/DDBJ whole genome shotgun (WGS) entry which is preliminary data.</text>
</comment>
<dbReference type="RefSeq" id="WP_123610060.1">
    <property type="nucleotide sequence ID" value="NZ_RJVG01000008.1"/>
</dbReference>
<keyword evidence="3" id="KW-1185">Reference proteome</keyword>
<dbReference type="Gene3D" id="2.60.40.10">
    <property type="entry name" value="Immunoglobulins"/>
    <property type="match status" value="1"/>
</dbReference>
<dbReference type="Proteomes" id="UP000273083">
    <property type="component" value="Unassembled WGS sequence"/>
</dbReference>
<evidence type="ECO:0000259" key="1">
    <source>
        <dbReference type="Pfam" id="PF17936"/>
    </source>
</evidence>
<reference evidence="2 3" key="1">
    <citation type="submission" date="2018-11" db="EMBL/GenBank/DDBJ databases">
        <title>Genomic Encyclopedia of Type Strains, Phase IV (KMG-IV): sequencing the most valuable type-strain genomes for metagenomic binning, comparative biology and taxonomic classification.</title>
        <authorList>
            <person name="Goeker M."/>
        </authorList>
    </citation>
    <scope>NUCLEOTIDE SEQUENCE [LARGE SCALE GENOMIC DNA]</scope>
    <source>
        <strain evidence="2 3">DSM 26537</strain>
    </source>
</reference>
<name>A0A3N1XJT5_9FIRM</name>
<feature type="domain" description="Bacterial Ig" evidence="1">
    <location>
        <begin position="140"/>
        <end position="214"/>
    </location>
</feature>
<organism evidence="2 3">
    <name type="scientific">Mobilisporobacter senegalensis</name>
    <dbReference type="NCBI Taxonomy" id="1329262"/>
    <lineage>
        <taxon>Bacteria</taxon>
        <taxon>Bacillati</taxon>
        <taxon>Bacillota</taxon>
        <taxon>Clostridia</taxon>
        <taxon>Lachnospirales</taxon>
        <taxon>Lachnospiraceae</taxon>
        <taxon>Mobilisporobacter</taxon>
    </lineage>
</organism>
<proteinExistence type="predicted"/>
<evidence type="ECO:0000313" key="2">
    <source>
        <dbReference type="EMBL" id="ROR26348.1"/>
    </source>
</evidence>
<dbReference type="InterPro" id="IPR041498">
    <property type="entry name" value="Big_6"/>
</dbReference>
<dbReference type="EMBL" id="RJVG01000008">
    <property type="protein sequence ID" value="ROR26348.1"/>
    <property type="molecule type" value="Genomic_DNA"/>
</dbReference>
<dbReference type="InterPro" id="IPR013783">
    <property type="entry name" value="Ig-like_fold"/>
</dbReference>
<gene>
    <name evidence="2" type="ORF">EDD66_10870</name>
</gene>
<protein>
    <recommendedName>
        <fullName evidence="1">Bacterial Ig domain-containing protein</fullName>
    </recommendedName>
</protein>
<dbReference type="AlphaFoldDB" id="A0A3N1XJT5"/>
<evidence type="ECO:0000313" key="3">
    <source>
        <dbReference type="Proteomes" id="UP000273083"/>
    </source>
</evidence>
<dbReference type="OrthoDB" id="3193440at2"/>
<accession>A0A3N1XJT5</accession>
<sequence length="368" mass="41109">MINKSERGYTFTVKYPLQKYGTKITVDITDGNGGSASETYTMDYYINYNITVEDKDVQQTQITGTTKSDTTYDRYGIIKEETIFTVAAKIGDKTYDGTVSGHNFTVTYPKQDFGTKVTILVTDRCGGRTSEKTFEIANCPPQLKVDKVSYNSTYITGKTEPNLEIQVAASNKKYQGQADSKGNFKIKIPAQKINTKITVECTSDTGYFNSKDITVVGPSCGVVINDEILKNTSKITGSVTGGIKGDYLVIKIGSKSYKKVLKTAKKQTFKITVKNPVPGQKVTVTLYNKFKQKRYSSNSKVYLALKPTIGMTKKQVLQTTWGSSDYVSKFNVGGVSYEQWGYEIKNKFTYLWFEKGILKSINSYSYKN</sequence>